<comment type="caution">
    <text evidence="6">Lacks conserved residue(s) required for the propagation of feature annotation.</text>
</comment>
<dbReference type="InterPro" id="IPR000085">
    <property type="entry name" value="RuvA"/>
</dbReference>
<proteinExistence type="inferred from homology"/>
<dbReference type="AlphaFoldDB" id="A0A921HNX8"/>
<dbReference type="GO" id="GO:0005737">
    <property type="term" value="C:cytoplasm"/>
    <property type="evidence" value="ECO:0007669"/>
    <property type="project" value="UniProtKB-SubCell"/>
</dbReference>
<comment type="caution">
    <text evidence="9">The sequence shown here is derived from an EMBL/GenBank/DDBJ whole genome shotgun (WGS) entry which is preliminary data.</text>
</comment>
<evidence type="ECO:0000313" key="9">
    <source>
        <dbReference type="EMBL" id="HJF85688.1"/>
    </source>
</evidence>
<dbReference type="CDD" id="cd14332">
    <property type="entry name" value="UBA_RuvA_C"/>
    <property type="match status" value="1"/>
</dbReference>
<evidence type="ECO:0000256" key="3">
    <source>
        <dbReference type="ARBA" id="ARBA00023125"/>
    </source>
</evidence>
<evidence type="ECO:0000259" key="7">
    <source>
        <dbReference type="Pfam" id="PF01330"/>
    </source>
</evidence>
<name>A0A921HNX8_9FIRM</name>
<accession>A0A921HNX8</accession>
<comment type="function">
    <text evidence="6">The RuvA-RuvB-RuvC complex processes Holliday junction (HJ) DNA during genetic recombination and DNA repair, while the RuvA-RuvB complex plays an important role in the rescue of blocked DNA replication forks via replication fork reversal (RFR). RuvA specifically binds to HJ cruciform DNA, conferring on it an open structure. The RuvB hexamer acts as an ATP-dependent pump, pulling dsDNA into and through the RuvAB complex. HJ branch migration allows RuvC to scan DNA until it finds its consensus sequence, where it cleaves and resolves the cruciform DNA.</text>
</comment>
<feature type="region of interest" description="Domain III" evidence="6">
    <location>
        <begin position="154"/>
        <end position="203"/>
    </location>
</feature>
<keyword evidence="1 6" id="KW-0963">Cytoplasm</keyword>
<dbReference type="InterPro" id="IPR010994">
    <property type="entry name" value="RuvA_2-like"/>
</dbReference>
<evidence type="ECO:0000256" key="2">
    <source>
        <dbReference type="ARBA" id="ARBA00022763"/>
    </source>
</evidence>
<reference evidence="9" key="1">
    <citation type="journal article" date="2021" name="PeerJ">
        <title>Extensive microbial diversity within the chicken gut microbiome revealed by metagenomics and culture.</title>
        <authorList>
            <person name="Gilroy R."/>
            <person name="Ravi A."/>
            <person name="Getino M."/>
            <person name="Pursley I."/>
            <person name="Horton D.L."/>
            <person name="Alikhan N.F."/>
            <person name="Baker D."/>
            <person name="Gharbi K."/>
            <person name="Hall N."/>
            <person name="Watson M."/>
            <person name="Adriaenssens E.M."/>
            <person name="Foster-Nyarko E."/>
            <person name="Jarju S."/>
            <person name="Secka A."/>
            <person name="Antonio M."/>
            <person name="Oren A."/>
            <person name="Chaudhuri R.R."/>
            <person name="La Ragione R."/>
            <person name="Hildebrand F."/>
            <person name="Pallen M.J."/>
        </authorList>
    </citation>
    <scope>NUCLEOTIDE SEQUENCE</scope>
    <source>
        <strain evidence="9">7318</strain>
    </source>
</reference>
<gene>
    <name evidence="6 9" type="primary">ruvA</name>
    <name evidence="9" type="ORF">K8V65_08520</name>
</gene>
<evidence type="ECO:0000256" key="5">
    <source>
        <dbReference type="ARBA" id="ARBA00023204"/>
    </source>
</evidence>
<dbReference type="SUPFAM" id="SSF47781">
    <property type="entry name" value="RuvA domain 2-like"/>
    <property type="match status" value="1"/>
</dbReference>
<comment type="domain">
    <text evidence="6">Has three domains with a flexible linker between the domains II and III and assumes an 'L' shape. Domain III is highly mobile and contacts RuvB.</text>
</comment>
<feature type="domain" description="Holliday junction DNA helicase RuvA C-terminal" evidence="8">
    <location>
        <begin position="158"/>
        <end position="201"/>
    </location>
</feature>
<sequence>MIGYLHGKITFLAVDFCFVDVNGVGYRVFITAPARSRLSLNQEVKLYTYLSVREDAMLLYGFLNQTEYNLFCKLISVSKIGPKAGMGLLSALPCEKLIWAIQNKQASLLTNAPGIGKKTAERIVLELKDKLADLNVEAIMPDEPVLIDMPPEDISTDKFAEAGEALTALGYTKAEISAVLKKCTGISTTEEIIKFALKELSLK</sequence>
<dbReference type="EMBL" id="DYVR01000237">
    <property type="protein sequence ID" value="HJF85688.1"/>
    <property type="molecule type" value="Genomic_DNA"/>
</dbReference>
<dbReference type="GO" id="GO:0006310">
    <property type="term" value="P:DNA recombination"/>
    <property type="evidence" value="ECO:0007669"/>
    <property type="project" value="UniProtKB-UniRule"/>
</dbReference>
<dbReference type="Gene3D" id="2.40.50.140">
    <property type="entry name" value="Nucleic acid-binding proteins"/>
    <property type="match status" value="1"/>
</dbReference>
<dbReference type="GO" id="GO:0006281">
    <property type="term" value="P:DNA repair"/>
    <property type="evidence" value="ECO:0007669"/>
    <property type="project" value="UniProtKB-UniRule"/>
</dbReference>
<keyword evidence="2 6" id="KW-0227">DNA damage</keyword>
<keyword evidence="4 6" id="KW-0233">DNA recombination</keyword>
<keyword evidence="3 6" id="KW-0238">DNA-binding</keyword>
<comment type="subunit">
    <text evidence="6">Homotetramer. Forms an RuvA(8)-RuvB(12)-Holliday junction (HJ) complex. HJ DNA is sandwiched between 2 RuvA tetramers; dsDNA enters through RuvA and exits via RuvB. An RuvB hexamer assembles on each DNA strand where it exits the tetramer. Each RuvB hexamer is contacted by two RuvA subunits (via domain III) on 2 adjacent RuvB subunits; this complex drives branch migration. In the full resolvosome a probable DNA-RuvA(4)-RuvB(12)-RuvC(2) complex forms which resolves the HJ.</text>
</comment>
<dbReference type="RefSeq" id="WP_289548219.1">
    <property type="nucleotide sequence ID" value="NZ_CAKMHU010000002.1"/>
</dbReference>
<dbReference type="GO" id="GO:0000400">
    <property type="term" value="F:four-way junction DNA binding"/>
    <property type="evidence" value="ECO:0007669"/>
    <property type="project" value="UniProtKB-UniRule"/>
</dbReference>
<dbReference type="HAMAP" id="MF_00031">
    <property type="entry name" value="DNA_HJ_migration_RuvA"/>
    <property type="match status" value="1"/>
</dbReference>
<evidence type="ECO:0000259" key="8">
    <source>
        <dbReference type="Pfam" id="PF07499"/>
    </source>
</evidence>
<comment type="similarity">
    <text evidence="6">Belongs to the RuvA family.</text>
</comment>
<dbReference type="InterPro" id="IPR036267">
    <property type="entry name" value="RuvA_C_sf"/>
</dbReference>
<dbReference type="InterPro" id="IPR013849">
    <property type="entry name" value="DNA_helicase_Holl-junc_RuvA_I"/>
</dbReference>
<dbReference type="GO" id="GO:0048476">
    <property type="term" value="C:Holliday junction resolvase complex"/>
    <property type="evidence" value="ECO:0007669"/>
    <property type="project" value="UniProtKB-UniRule"/>
</dbReference>
<keyword evidence="5 6" id="KW-0234">DNA repair</keyword>
<dbReference type="GO" id="GO:0009379">
    <property type="term" value="C:Holliday junction helicase complex"/>
    <property type="evidence" value="ECO:0007669"/>
    <property type="project" value="InterPro"/>
</dbReference>
<reference evidence="9" key="2">
    <citation type="submission" date="2021-09" db="EMBL/GenBank/DDBJ databases">
        <authorList>
            <person name="Gilroy R."/>
        </authorList>
    </citation>
    <scope>NUCLEOTIDE SEQUENCE</scope>
    <source>
        <strain evidence="9">7318</strain>
    </source>
</reference>
<dbReference type="Pfam" id="PF14520">
    <property type="entry name" value="HHH_5"/>
    <property type="match status" value="1"/>
</dbReference>
<dbReference type="Proteomes" id="UP000780768">
    <property type="component" value="Unassembled WGS sequence"/>
</dbReference>
<dbReference type="Pfam" id="PF07499">
    <property type="entry name" value="RuvA_C"/>
    <property type="match status" value="1"/>
</dbReference>
<evidence type="ECO:0000256" key="4">
    <source>
        <dbReference type="ARBA" id="ARBA00023172"/>
    </source>
</evidence>
<dbReference type="InterPro" id="IPR011114">
    <property type="entry name" value="RuvA_C"/>
</dbReference>
<protein>
    <recommendedName>
        <fullName evidence="6">Holliday junction branch migration complex subunit RuvA</fullName>
    </recommendedName>
</protein>
<keyword evidence="9" id="KW-0378">Hydrolase</keyword>
<dbReference type="GO" id="GO:0016787">
    <property type="term" value="F:hydrolase activity"/>
    <property type="evidence" value="ECO:0007669"/>
    <property type="project" value="UniProtKB-KW"/>
</dbReference>
<dbReference type="GO" id="GO:0005524">
    <property type="term" value="F:ATP binding"/>
    <property type="evidence" value="ECO:0007669"/>
    <property type="project" value="InterPro"/>
</dbReference>
<evidence type="ECO:0000256" key="1">
    <source>
        <dbReference type="ARBA" id="ARBA00022490"/>
    </source>
</evidence>
<dbReference type="SUPFAM" id="SSF46929">
    <property type="entry name" value="DNA helicase RuvA subunit, C-terminal domain"/>
    <property type="match status" value="1"/>
</dbReference>
<dbReference type="InterPro" id="IPR012340">
    <property type="entry name" value="NA-bd_OB-fold"/>
</dbReference>
<evidence type="ECO:0000256" key="6">
    <source>
        <dbReference type="HAMAP-Rule" id="MF_00031"/>
    </source>
</evidence>
<organism evidence="9 10">
    <name type="scientific">Megamonas hypermegale</name>
    <dbReference type="NCBI Taxonomy" id="158847"/>
    <lineage>
        <taxon>Bacteria</taxon>
        <taxon>Bacillati</taxon>
        <taxon>Bacillota</taxon>
        <taxon>Negativicutes</taxon>
        <taxon>Selenomonadales</taxon>
        <taxon>Selenomonadaceae</taxon>
        <taxon>Megamonas</taxon>
    </lineage>
</organism>
<dbReference type="GO" id="GO:0009378">
    <property type="term" value="F:four-way junction helicase activity"/>
    <property type="evidence" value="ECO:0007669"/>
    <property type="project" value="InterPro"/>
</dbReference>
<dbReference type="SUPFAM" id="SSF50249">
    <property type="entry name" value="Nucleic acid-binding proteins"/>
    <property type="match status" value="1"/>
</dbReference>
<comment type="subcellular location">
    <subcellularLocation>
        <location evidence="6">Cytoplasm</location>
    </subcellularLocation>
</comment>
<dbReference type="Gene3D" id="1.10.150.20">
    <property type="entry name" value="5' to 3' exonuclease, C-terminal subdomain"/>
    <property type="match status" value="1"/>
</dbReference>
<dbReference type="Pfam" id="PF01330">
    <property type="entry name" value="RuvA_N"/>
    <property type="match status" value="1"/>
</dbReference>
<feature type="domain" description="DNA helicase Holliday junction RuvA type" evidence="7">
    <location>
        <begin position="1"/>
        <end position="61"/>
    </location>
</feature>
<dbReference type="NCBIfam" id="TIGR00084">
    <property type="entry name" value="ruvA"/>
    <property type="match status" value="1"/>
</dbReference>
<evidence type="ECO:0000313" key="10">
    <source>
        <dbReference type="Proteomes" id="UP000780768"/>
    </source>
</evidence>
<dbReference type="Gene3D" id="1.10.8.10">
    <property type="entry name" value="DNA helicase RuvA subunit, C-terminal domain"/>
    <property type="match status" value="1"/>
</dbReference>